<dbReference type="GO" id="GO:0004519">
    <property type="term" value="F:endonuclease activity"/>
    <property type="evidence" value="ECO:0007669"/>
    <property type="project" value="InterPro"/>
</dbReference>
<feature type="non-terminal residue" evidence="2">
    <location>
        <position position="150"/>
    </location>
</feature>
<accession>A0A0F8X538</accession>
<dbReference type="AlphaFoldDB" id="A0A0F8X538"/>
<dbReference type="Gene3D" id="3.90.75.10">
    <property type="entry name" value="Homing Intron 3 (I-ppo) Encoded Endonuclease, Chain A"/>
    <property type="match status" value="1"/>
</dbReference>
<organism evidence="2">
    <name type="scientific">marine sediment metagenome</name>
    <dbReference type="NCBI Taxonomy" id="412755"/>
    <lineage>
        <taxon>unclassified sequences</taxon>
        <taxon>metagenomes</taxon>
        <taxon>ecological metagenomes</taxon>
    </lineage>
</organism>
<dbReference type="InterPro" id="IPR044930">
    <property type="entry name" value="Homing_endonuclease_His-Me"/>
</dbReference>
<dbReference type="SUPFAM" id="SSF54060">
    <property type="entry name" value="His-Me finger endonucleases"/>
    <property type="match status" value="1"/>
</dbReference>
<proteinExistence type="predicted"/>
<dbReference type="EMBL" id="LAZR01061118">
    <property type="protein sequence ID" value="KKK64232.1"/>
    <property type="molecule type" value="Genomic_DNA"/>
</dbReference>
<name>A0A0F8X538_9ZZZZ</name>
<dbReference type="Pfam" id="PF13392">
    <property type="entry name" value="HNH_3"/>
    <property type="match status" value="1"/>
</dbReference>
<evidence type="ECO:0000259" key="1">
    <source>
        <dbReference type="Pfam" id="PF13392"/>
    </source>
</evidence>
<gene>
    <name evidence="2" type="ORF">LCGC14_2986290</name>
</gene>
<dbReference type="InterPro" id="IPR044925">
    <property type="entry name" value="His-Me_finger_sf"/>
</dbReference>
<dbReference type="InterPro" id="IPR003615">
    <property type="entry name" value="HNH_nuc"/>
</dbReference>
<comment type="caution">
    <text evidence="2">The sequence shown here is derived from an EMBL/GenBank/DDBJ whole genome shotgun (WGS) entry which is preliminary data.</text>
</comment>
<sequence>MRNARPMPSLTPRDIELFWAKVNKSPGQGPAGECWEWQGSRGRHYGSVHLYGVTLPAHRVAYYITHGKLLPNLCVCHTCDNGFCCSPKHLWCGTLADNNADKHRKGRANSCRGEQQGPAKLTEANVIEIRNAYASGDYTQARLAYLFSVG</sequence>
<protein>
    <recommendedName>
        <fullName evidence="1">HNH nuclease domain-containing protein</fullName>
    </recommendedName>
</protein>
<evidence type="ECO:0000313" key="2">
    <source>
        <dbReference type="EMBL" id="KKK64232.1"/>
    </source>
</evidence>
<feature type="domain" description="HNH nuclease" evidence="1">
    <location>
        <begin position="57"/>
        <end position="99"/>
    </location>
</feature>
<reference evidence="2" key="1">
    <citation type="journal article" date="2015" name="Nature">
        <title>Complex archaea that bridge the gap between prokaryotes and eukaryotes.</title>
        <authorList>
            <person name="Spang A."/>
            <person name="Saw J.H."/>
            <person name="Jorgensen S.L."/>
            <person name="Zaremba-Niedzwiedzka K."/>
            <person name="Martijn J."/>
            <person name="Lind A.E."/>
            <person name="van Eijk R."/>
            <person name="Schleper C."/>
            <person name="Guy L."/>
            <person name="Ettema T.J."/>
        </authorList>
    </citation>
    <scope>NUCLEOTIDE SEQUENCE</scope>
</reference>